<dbReference type="InterPro" id="IPR008217">
    <property type="entry name" value="Ccc1_fam"/>
</dbReference>
<dbReference type="GO" id="GO:0030026">
    <property type="term" value="P:intracellular manganese ion homeostasis"/>
    <property type="evidence" value="ECO:0007669"/>
    <property type="project" value="InterPro"/>
</dbReference>
<evidence type="ECO:0008006" key="8">
    <source>
        <dbReference type="Google" id="ProtNLM"/>
    </source>
</evidence>
<dbReference type="InterPro" id="IPR009078">
    <property type="entry name" value="Ferritin-like_SF"/>
</dbReference>
<evidence type="ECO:0000256" key="4">
    <source>
        <dbReference type="ARBA" id="ARBA00023136"/>
    </source>
</evidence>
<dbReference type="Pfam" id="PF01988">
    <property type="entry name" value="VIT1"/>
    <property type="match status" value="1"/>
</dbReference>
<protein>
    <recommendedName>
        <fullName evidence="8">Rubrerythrin family protein</fullName>
    </recommendedName>
</protein>
<dbReference type="RefSeq" id="WP_149424634.1">
    <property type="nucleotide sequence ID" value="NZ_CP022579.1"/>
</dbReference>
<evidence type="ECO:0000256" key="1">
    <source>
        <dbReference type="ARBA" id="ARBA00004127"/>
    </source>
</evidence>
<evidence type="ECO:0000313" key="6">
    <source>
        <dbReference type="EMBL" id="QEL63773.1"/>
    </source>
</evidence>
<dbReference type="EMBL" id="CP022579">
    <property type="protein sequence ID" value="QEL63773.1"/>
    <property type="molecule type" value="Genomic_DNA"/>
</dbReference>
<dbReference type="AlphaFoldDB" id="A0A5C1E4J3"/>
<accession>A0A5C1E4J3</accession>
<dbReference type="PANTHER" id="PTHR31851">
    <property type="entry name" value="FE(2+)/MN(2+) TRANSPORTER PCL1"/>
    <property type="match status" value="1"/>
</dbReference>
<proteinExistence type="predicted"/>
<keyword evidence="2 5" id="KW-0812">Transmembrane</keyword>
<dbReference type="SUPFAM" id="SSF47240">
    <property type="entry name" value="Ferritin-like"/>
    <property type="match status" value="1"/>
</dbReference>
<comment type="subcellular location">
    <subcellularLocation>
        <location evidence="1">Endomembrane system</location>
        <topology evidence="1">Multi-pass membrane protein</topology>
    </subcellularLocation>
</comment>
<dbReference type="GO" id="GO:0012505">
    <property type="term" value="C:endomembrane system"/>
    <property type="evidence" value="ECO:0007669"/>
    <property type="project" value="UniProtKB-SubCell"/>
</dbReference>
<feature type="transmembrane region" description="Helical" evidence="5">
    <location>
        <begin position="365"/>
        <end position="382"/>
    </location>
</feature>
<reference evidence="6 7" key="1">
    <citation type="submission" date="2017-07" db="EMBL/GenBank/DDBJ databases">
        <title>Complete genome sequence of Oryzomicrobium terrae TPP412.</title>
        <authorList>
            <person name="Chiu L.-W."/>
            <person name="Lo K.-J."/>
            <person name="Tsai Y.-M."/>
            <person name="Lin S.-S."/>
            <person name="Kuo C.-H."/>
            <person name="Liu C.-T."/>
        </authorList>
    </citation>
    <scope>NUCLEOTIDE SEQUENCE [LARGE SCALE GENOMIC DNA]</scope>
    <source>
        <strain evidence="6 7">TPP412</strain>
    </source>
</reference>
<evidence type="ECO:0000256" key="2">
    <source>
        <dbReference type="ARBA" id="ARBA00022692"/>
    </source>
</evidence>
<sequence>MSIPDDSAAWGGRANPDDLRRYRRNLQSEVDSAALYRAMADHEPQPELADVYRRLAQVEEAHVEFWCRRLVKAGVQRPPLLPSWRARVLMALARRLGAKTVLPVVAAQESQDRATYDAQREASGTQMPAQERSHARLLARLASPGGATWDGGAYARLEGRHGAGGGNALRAAVLGANDGLVSTFSLVMGVAGAQFESSTVLATGLAGMLAGACSMAMGEWVSVQSSREMYARQIAAEADELAEVPAEEQAELALIYRAKGFEAAEAEAIAARVIADKDTALDTLAREELGINPDDLGGSAGNAAAASFVVFLVGALVPVLPLFYLDGQAAIVGSAVASALGLFAIGAGISLFTGRHAAWSGLRQLAIGLAAAAVTYGAGRGLEGMFGG</sequence>
<evidence type="ECO:0000256" key="5">
    <source>
        <dbReference type="SAM" id="Phobius"/>
    </source>
</evidence>
<dbReference type="KEGG" id="otr:OTERR_02970"/>
<evidence type="ECO:0000313" key="7">
    <source>
        <dbReference type="Proteomes" id="UP000323671"/>
    </source>
</evidence>
<dbReference type="Proteomes" id="UP000323671">
    <property type="component" value="Chromosome"/>
</dbReference>
<keyword evidence="4 5" id="KW-0472">Membrane</keyword>
<gene>
    <name evidence="6" type="ORF">OTERR_02970</name>
</gene>
<evidence type="ECO:0000256" key="3">
    <source>
        <dbReference type="ARBA" id="ARBA00022989"/>
    </source>
</evidence>
<name>A0A5C1E4J3_9RHOO</name>
<feature type="transmembrane region" description="Helical" evidence="5">
    <location>
        <begin position="330"/>
        <end position="353"/>
    </location>
</feature>
<keyword evidence="3 5" id="KW-1133">Transmembrane helix</keyword>
<feature type="transmembrane region" description="Helical" evidence="5">
    <location>
        <begin position="303"/>
        <end position="324"/>
    </location>
</feature>
<keyword evidence="7" id="KW-1185">Reference proteome</keyword>
<organism evidence="6 7">
    <name type="scientific">Oryzomicrobium terrae</name>
    <dbReference type="NCBI Taxonomy" id="1735038"/>
    <lineage>
        <taxon>Bacteria</taxon>
        <taxon>Pseudomonadati</taxon>
        <taxon>Pseudomonadota</taxon>
        <taxon>Betaproteobacteria</taxon>
        <taxon>Rhodocyclales</taxon>
        <taxon>Rhodocyclaceae</taxon>
        <taxon>Oryzomicrobium</taxon>
    </lineage>
</organism>
<dbReference type="GO" id="GO:0005384">
    <property type="term" value="F:manganese ion transmembrane transporter activity"/>
    <property type="evidence" value="ECO:0007669"/>
    <property type="project" value="InterPro"/>
</dbReference>